<keyword evidence="2" id="KW-1185">Reference proteome</keyword>
<dbReference type="EMBL" id="BNBD01000020">
    <property type="protein sequence ID" value="GHF70596.1"/>
    <property type="molecule type" value="Genomic_DNA"/>
</dbReference>
<comment type="caution">
    <text evidence="1">The sequence shown here is derived from an EMBL/GenBank/DDBJ whole genome shotgun (WGS) entry which is preliminary data.</text>
</comment>
<proteinExistence type="predicted"/>
<name>A0A919B8F6_9ACTN</name>
<reference evidence="1" key="2">
    <citation type="submission" date="2020-09" db="EMBL/GenBank/DDBJ databases">
        <authorList>
            <person name="Sun Q."/>
            <person name="Ohkuma M."/>
        </authorList>
    </citation>
    <scope>NUCLEOTIDE SEQUENCE</scope>
    <source>
        <strain evidence="1">JCM 4059</strain>
    </source>
</reference>
<protein>
    <submittedName>
        <fullName evidence="1">Uncharacterized protein</fullName>
    </submittedName>
</protein>
<gene>
    <name evidence="1" type="ORF">GCM10010218_59820</name>
</gene>
<sequence length="116" mass="12309">MPQRLPTTGQLESVHFGDGNVWIRTAADPESGRAAGLWLAPHRPGAGLGYGYSGGGPHTLAQLLDRLLDASTAPAVDHRCPEPPPGLFRLIRTAPKNKPSHYTRAQLLAARARGTG</sequence>
<accession>A0A919B8F6</accession>
<evidence type="ECO:0000313" key="1">
    <source>
        <dbReference type="EMBL" id="GHF70596.1"/>
    </source>
</evidence>
<dbReference type="Proteomes" id="UP000638313">
    <property type="component" value="Unassembled WGS sequence"/>
</dbReference>
<dbReference type="RefSeq" id="WP_190132904.1">
    <property type="nucleotide sequence ID" value="NZ_BNBD01000020.1"/>
</dbReference>
<dbReference type="AlphaFoldDB" id="A0A919B8F6"/>
<evidence type="ECO:0000313" key="2">
    <source>
        <dbReference type="Proteomes" id="UP000638313"/>
    </source>
</evidence>
<organism evidence="1 2">
    <name type="scientific">Streptomyces mashuensis</name>
    <dbReference type="NCBI Taxonomy" id="33904"/>
    <lineage>
        <taxon>Bacteria</taxon>
        <taxon>Bacillati</taxon>
        <taxon>Actinomycetota</taxon>
        <taxon>Actinomycetes</taxon>
        <taxon>Kitasatosporales</taxon>
        <taxon>Streptomycetaceae</taxon>
        <taxon>Streptomyces</taxon>
    </lineage>
</organism>
<reference evidence="1" key="1">
    <citation type="journal article" date="2014" name="Int. J. Syst. Evol. Microbiol.">
        <title>Complete genome sequence of Corynebacterium casei LMG S-19264T (=DSM 44701T), isolated from a smear-ripened cheese.</title>
        <authorList>
            <consortium name="US DOE Joint Genome Institute (JGI-PGF)"/>
            <person name="Walter F."/>
            <person name="Albersmeier A."/>
            <person name="Kalinowski J."/>
            <person name="Ruckert C."/>
        </authorList>
    </citation>
    <scope>NUCLEOTIDE SEQUENCE</scope>
    <source>
        <strain evidence="1">JCM 4059</strain>
    </source>
</reference>